<feature type="transmembrane region" description="Helical" evidence="29">
    <location>
        <begin position="868"/>
        <end position="888"/>
    </location>
</feature>
<feature type="transmembrane region" description="Helical" evidence="29">
    <location>
        <begin position="724"/>
        <end position="752"/>
    </location>
</feature>
<dbReference type="FunCoup" id="A0A3Q1HA09">
    <property type="interactions" value="211"/>
</dbReference>
<evidence type="ECO:0000256" key="29">
    <source>
        <dbReference type="SAM" id="Phobius"/>
    </source>
</evidence>
<dbReference type="Ensembl" id="ENSATET00000005402.3">
    <property type="protein sequence ID" value="ENSATEP00000005312.1"/>
    <property type="gene ID" value="ENSATEG00000003696.3"/>
</dbReference>
<evidence type="ECO:0000313" key="32">
    <source>
        <dbReference type="Proteomes" id="UP000265040"/>
    </source>
</evidence>
<dbReference type="PIRSF" id="PIRSF039050">
    <property type="entry name" value="Ade_cyc"/>
    <property type="match status" value="1"/>
</dbReference>
<evidence type="ECO:0000256" key="27">
    <source>
        <dbReference type="RuleBase" id="RU000405"/>
    </source>
</evidence>
<dbReference type="SMART" id="SM00044">
    <property type="entry name" value="CYCc"/>
    <property type="match status" value="2"/>
</dbReference>
<feature type="binding site" evidence="25">
    <location>
        <position position="1178"/>
    </location>
    <ligand>
        <name>ATP</name>
        <dbReference type="ChEBI" id="CHEBI:30616"/>
    </ligand>
</feature>
<keyword evidence="6" id="KW-1003">Cell membrane</keyword>
<keyword evidence="18 24" id="KW-0472">Membrane</keyword>
<keyword evidence="9 29" id="KW-0812">Transmembrane</keyword>
<keyword evidence="19" id="KW-0325">Glycoprotein</keyword>
<dbReference type="GeneTree" id="ENSGT00940000158054"/>
<dbReference type="GO" id="GO:0005524">
    <property type="term" value="F:ATP binding"/>
    <property type="evidence" value="ECO:0007669"/>
    <property type="project" value="UniProtKB-UniRule"/>
</dbReference>
<feature type="domain" description="Guanylate cyclase" evidence="30">
    <location>
        <begin position="1005"/>
        <end position="1144"/>
    </location>
</feature>
<keyword evidence="8" id="KW-0597">Phosphoprotein</keyword>
<feature type="transmembrane region" description="Helical" evidence="29">
    <location>
        <begin position="260"/>
        <end position="275"/>
    </location>
</feature>
<keyword evidence="15 29" id="KW-1133">Transmembrane helix</keyword>
<evidence type="ECO:0000256" key="11">
    <source>
        <dbReference type="ARBA" id="ARBA00022737"/>
    </source>
</evidence>
<keyword evidence="32" id="KW-1185">Reference proteome</keyword>
<keyword evidence="11" id="KW-0677">Repeat</keyword>
<dbReference type="PROSITE" id="PS00452">
    <property type="entry name" value="GUANYLATE_CYCLASE_1"/>
    <property type="match status" value="2"/>
</dbReference>
<feature type="compositionally biased region" description="Basic and acidic residues" evidence="28">
    <location>
        <begin position="54"/>
        <end position="65"/>
    </location>
</feature>
<dbReference type="GO" id="GO:0005886">
    <property type="term" value="C:plasma membrane"/>
    <property type="evidence" value="ECO:0007669"/>
    <property type="project" value="UniProtKB-SubCell"/>
</dbReference>
<dbReference type="GO" id="GO:0005929">
    <property type="term" value="C:cilium"/>
    <property type="evidence" value="ECO:0007669"/>
    <property type="project" value="UniProtKB-SubCell"/>
</dbReference>
<evidence type="ECO:0000256" key="2">
    <source>
        <dbReference type="ARBA" id="ARBA00001936"/>
    </source>
</evidence>
<evidence type="ECO:0000256" key="18">
    <source>
        <dbReference type="ARBA" id="ARBA00023136"/>
    </source>
</evidence>
<evidence type="ECO:0000256" key="8">
    <source>
        <dbReference type="ARBA" id="ARBA00022553"/>
    </source>
</evidence>
<evidence type="ECO:0000256" key="19">
    <source>
        <dbReference type="ARBA" id="ARBA00023180"/>
    </source>
</evidence>
<keyword evidence="21" id="KW-0966">Cell projection</keyword>
<keyword evidence="10 24" id="KW-0479">Metal-binding</keyword>
<evidence type="ECO:0000256" key="20">
    <source>
        <dbReference type="ARBA" id="ARBA00023239"/>
    </source>
</evidence>
<evidence type="ECO:0000256" key="16">
    <source>
        <dbReference type="ARBA" id="ARBA00022998"/>
    </source>
</evidence>
<feature type="transmembrane region" description="Helical" evidence="29">
    <location>
        <begin position="167"/>
        <end position="189"/>
    </location>
</feature>
<dbReference type="InterPro" id="IPR018297">
    <property type="entry name" value="A/G_cyclase_CS"/>
</dbReference>
<evidence type="ECO:0000256" key="6">
    <source>
        <dbReference type="ARBA" id="ARBA00022475"/>
    </source>
</evidence>
<name>A0A3Q1HA09_ANATE</name>
<feature type="binding site" evidence="25">
    <location>
        <begin position="448"/>
        <end position="450"/>
    </location>
    <ligand>
        <name>ATP</name>
        <dbReference type="ChEBI" id="CHEBI:30616"/>
    </ligand>
</feature>
<feature type="domain" description="Guanylate cyclase" evidence="30">
    <location>
        <begin position="401"/>
        <end position="528"/>
    </location>
</feature>
<evidence type="ECO:0000256" key="13">
    <source>
        <dbReference type="ARBA" id="ARBA00022840"/>
    </source>
</evidence>
<keyword evidence="12 24" id="KW-0547">Nucleotide-binding</keyword>
<keyword evidence="14 24" id="KW-0460">Magnesium</keyword>
<dbReference type="GO" id="GO:0035556">
    <property type="term" value="P:intracellular signal transduction"/>
    <property type="evidence" value="ECO:0007669"/>
    <property type="project" value="InterPro"/>
</dbReference>
<comment type="subcellular location">
    <subcellularLocation>
        <location evidence="4">Cell membrane</location>
        <topology evidence="4">Multi-pass membrane protein</topology>
    </subcellularLocation>
    <subcellularLocation>
        <location evidence="3">Cell projection</location>
        <location evidence="3">Cilium</location>
    </subcellularLocation>
</comment>
<dbReference type="GO" id="GO:0007189">
    <property type="term" value="P:adenylate cyclase-activating G protein-coupled receptor signaling pathway"/>
    <property type="evidence" value="ECO:0007669"/>
    <property type="project" value="TreeGrafter"/>
</dbReference>
<feature type="compositionally biased region" description="Basic and acidic residues" evidence="28">
    <location>
        <begin position="84"/>
        <end position="122"/>
    </location>
</feature>
<gene>
    <name evidence="31" type="primary">ADCY5</name>
</gene>
<keyword evidence="26" id="KW-0464">Manganese</keyword>
<feature type="compositionally biased region" description="Low complexity" evidence="28">
    <location>
        <begin position="68"/>
        <end position="83"/>
    </location>
</feature>
<dbReference type="OrthoDB" id="10261550at2759"/>
<feature type="transmembrane region" description="Helical" evidence="29">
    <location>
        <begin position="201"/>
        <end position="220"/>
    </location>
</feature>
<dbReference type="Pfam" id="PF00211">
    <property type="entry name" value="Guanylate_cyc"/>
    <property type="match status" value="2"/>
</dbReference>
<dbReference type="InterPro" id="IPR009398">
    <property type="entry name" value="Adcy_conserved_dom"/>
</dbReference>
<dbReference type="Pfam" id="PF06327">
    <property type="entry name" value="Adcy_cons_dom"/>
    <property type="match status" value="1"/>
</dbReference>
<dbReference type="PROSITE" id="PS50125">
    <property type="entry name" value="GUANYLATE_CYCLASE_2"/>
    <property type="match status" value="2"/>
</dbReference>
<evidence type="ECO:0000256" key="4">
    <source>
        <dbReference type="ARBA" id="ARBA00004651"/>
    </source>
</evidence>
<keyword evidence="17" id="KW-0969">Cilium</keyword>
<evidence type="ECO:0000256" key="10">
    <source>
        <dbReference type="ARBA" id="ARBA00022723"/>
    </source>
</evidence>
<feature type="transmembrane region" description="Helical" evidence="29">
    <location>
        <begin position="772"/>
        <end position="790"/>
    </location>
</feature>
<feature type="transmembrane region" description="Helical" evidence="29">
    <location>
        <begin position="920"/>
        <end position="939"/>
    </location>
</feature>
<protein>
    <recommendedName>
        <fullName evidence="22 24">Adenylate cyclase type 5</fullName>
        <ecNumber evidence="5 24">4.6.1.1</ecNumber>
    </recommendedName>
</protein>
<feature type="transmembrane region" description="Helical" evidence="29">
    <location>
        <begin position="232"/>
        <end position="254"/>
    </location>
</feature>
<sequence>MSRSNSVSPPGVGAPGLRGGTEHRSAWGESESVANGCPYSARSPRKKLTRTNSRWREEDELDHRQPGRASTTVSRVSFRSRSAWQDHGEENRGRASPKRPDSEVRPKSVELGLEERRAKPRADDEEVMPEVNLSLVGCCASVMHIFKSKKFQSEKLERLYQRYFFRLNQSSLTMLMAVLVLVFTVMLGFHCSGASAGPDVTYVVAFSLTIFLILLLMVVCNRNGFHQDHMWIVCYVVILVVLAIQVIGVLLVQPRSASEGIWWTVFFIHVIYTLLPVRMRAAVITGVILSAIHVAVSWKLNGMDSFLWKQIVSNVLIFSCTNIVGVCTHYPAEGSQRQAFQETRECIQARLHSQRENQQQERLLLSVLPRHVAMEMKADINAKQEDMMFHKIYIQKHDNVSILFADIEGFTSLASQCTAQELVMTLNELFARFDKLAAENHCLRIKILGDCYYCVSGLPEARADHAHCCVEMGLDMIEAISLVREVTGVNVNMRVGIHSGRVHCGVLGLRKWQFDVWSNDVTLANQMEAGGKAGRIHITKATLNYLNGDYDVEPGAGGERNAYLKKQNIETYLIVGCSQKRKEEKAMIAKMNRQRTNSVTHNSGHWTDRPFYNHLGGNQVSKEMKRMGFEDPKDKHFIFRNPQENLNPEDEVDEFLGRAIDARSIDRLRSEHVKKFLLTFREPDLEKKYSKQVDSRFGAYVACASLVFLFICFIQIVIVPPSDLMIGFFVTCFIILTAVMFVSAVYCCFGLFPVPLQTLSKRIVQSRLNSTLVGVFTIIIVFLSAFINIFTCRSHDLRSCIKAELNISLDSVNACHARLLNYSLDTQHSPCGDDALICSFPEYFSSCVLLSLLACSVFLQVSSIGKLFLMLFIEMVYLLIMEVPKVSLFDNQDLLVMANAITAVGHMNGTSCVMDSKVPLKIMTPVVITVFVLALYLHAQQVESTARLDFLWKLQATEEKEEMEELQAYNRRLLHNILPKDVAAHFLQRERRNDELYYQSCECVAVMFASISNFSEFYVELEANNEGVECLRLLNEIIADFDEIISEDQFRQLEKIKTIGSTYMAASGLNDSTYDKAGRSHIRALADYAMRMMDQMKYINEHSFNNFKMKIGLNIGPVVAGVIGARKPQYDIWGNTVNVASRMDSTGVPERIQVTADLYQVLSSYNYTLEYRGVVTVKGKGEMMTYFLTNGPSSS</sequence>
<reference evidence="31" key="2">
    <citation type="submission" date="2025-08" db="UniProtKB">
        <authorList>
            <consortium name="Ensembl"/>
        </authorList>
    </citation>
    <scope>IDENTIFICATION</scope>
</reference>
<dbReference type="GO" id="GO:0004016">
    <property type="term" value="F:adenylate cyclase activity"/>
    <property type="evidence" value="ECO:0007669"/>
    <property type="project" value="UniProtKB-EC"/>
</dbReference>
<comment type="function">
    <text evidence="23">Catalyzes the formation of the signaling molecule cAMP in response to G-protein signaling. Mediates signaling downstream of ADRB1. Regulates the increase of free cytosolic Ca(2+) in response to increased blood glucose levels and contributes to the regulation of Ca(2+)-dependent insulin secretion.</text>
</comment>
<evidence type="ECO:0000256" key="9">
    <source>
        <dbReference type="ARBA" id="ARBA00022692"/>
    </source>
</evidence>
<dbReference type="InterPro" id="IPR029787">
    <property type="entry name" value="Nucleotide_cyclase"/>
</dbReference>
<feature type="binding site" evidence="25">
    <location>
        <position position="1057"/>
    </location>
    <ligand>
        <name>ATP</name>
        <dbReference type="ChEBI" id="CHEBI:30616"/>
    </ligand>
</feature>
<evidence type="ECO:0000256" key="23">
    <source>
        <dbReference type="ARBA" id="ARBA00046177"/>
    </source>
</evidence>
<feature type="binding site" evidence="25">
    <location>
        <begin position="406"/>
        <end position="411"/>
    </location>
    <ligand>
        <name>ATP</name>
        <dbReference type="ChEBI" id="CHEBI:30616"/>
    </ligand>
</feature>
<evidence type="ECO:0000256" key="7">
    <source>
        <dbReference type="ARBA" id="ARBA00022481"/>
    </source>
</evidence>
<dbReference type="PANTHER" id="PTHR45627">
    <property type="entry name" value="ADENYLATE CYCLASE TYPE 1"/>
    <property type="match status" value="1"/>
</dbReference>
<evidence type="ECO:0000313" key="31">
    <source>
        <dbReference type="Ensembl" id="ENSATEP00000005312.1"/>
    </source>
</evidence>
<dbReference type="GO" id="GO:0046872">
    <property type="term" value="F:metal ion binding"/>
    <property type="evidence" value="ECO:0007669"/>
    <property type="project" value="UniProtKB-KW"/>
</dbReference>
<keyword evidence="16 24" id="KW-0115">cAMP biosynthesis</keyword>
<evidence type="ECO:0000256" key="5">
    <source>
        <dbReference type="ARBA" id="ARBA00012201"/>
    </source>
</evidence>
<dbReference type="GO" id="GO:0032400">
    <property type="term" value="P:melanosome localization"/>
    <property type="evidence" value="ECO:0007669"/>
    <property type="project" value="Ensembl"/>
</dbReference>
<feature type="binding site" evidence="26">
    <location>
        <position position="407"/>
    </location>
    <ligand>
        <name>Mg(2+)</name>
        <dbReference type="ChEBI" id="CHEBI:18420"/>
        <label>2</label>
        <note>catalytic</note>
    </ligand>
</feature>
<feature type="region of interest" description="Disordered" evidence="28">
    <location>
        <begin position="1"/>
        <end position="123"/>
    </location>
</feature>
<feature type="binding site" evidence="25">
    <location>
        <begin position="1138"/>
        <end position="1142"/>
    </location>
    <ligand>
        <name>ATP</name>
        <dbReference type="ChEBI" id="CHEBI:30616"/>
    </ligand>
</feature>
<feature type="binding site" evidence="26">
    <location>
        <position position="450"/>
    </location>
    <ligand>
        <name>Mg(2+)</name>
        <dbReference type="ChEBI" id="CHEBI:18420"/>
        <label>1</label>
        <note>catalytic</note>
    </ligand>
</feature>
<feature type="transmembrane region" description="Helical" evidence="29">
    <location>
        <begin position="697"/>
        <end position="718"/>
    </location>
</feature>
<reference evidence="31" key="3">
    <citation type="submission" date="2025-09" db="UniProtKB">
        <authorList>
            <consortium name="Ensembl"/>
        </authorList>
    </citation>
    <scope>IDENTIFICATION</scope>
</reference>
<evidence type="ECO:0000256" key="15">
    <source>
        <dbReference type="ARBA" id="ARBA00022989"/>
    </source>
</evidence>
<organism evidence="31 32">
    <name type="scientific">Anabas testudineus</name>
    <name type="common">Climbing perch</name>
    <name type="synonym">Anthias testudineus</name>
    <dbReference type="NCBI Taxonomy" id="64144"/>
    <lineage>
        <taxon>Eukaryota</taxon>
        <taxon>Metazoa</taxon>
        <taxon>Chordata</taxon>
        <taxon>Craniata</taxon>
        <taxon>Vertebrata</taxon>
        <taxon>Euteleostomi</taxon>
        <taxon>Actinopterygii</taxon>
        <taxon>Neopterygii</taxon>
        <taxon>Teleostei</taxon>
        <taxon>Neoteleostei</taxon>
        <taxon>Acanthomorphata</taxon>
        <taxon>Anabantaria</taxon>
        <taxon>Anabantiformes</taxon>
        <taxon>Anabantoidei</taxon>
        <taxon>Anabantidae</taxon>
        <taxon>Anabas</taxon>
    </lineage>
</organism>
<dbReference type="RefSeq" id="XP_026232279.1">
    <property type="nucleotide sequence ID" value="XM_026376494.1"/>
</dbReference>
<evidence type="ECO:0000256" key="28">
    <source>
        <dbReference type="SAM" id="MobiDB-lite"/>
    </source>
</evidence>
<evidence type="ECO:0000256" key="12">
    <source>
        <dbReference type="ARBA" id="ARBA00022741"/>
    </source>
</evidence>
<evidence type="ECO:0000256" key="3">
    <source>
        <dbReference type="ARBA" id="ARBA00004138"/>
    </source>
</evidence>
<accession>A0A3Q1HA09</accession>
<evidence type="ECO:0000256" key="21">
    <source>
        <dbReference type="ARBA" id="ARBA00023273"/>
    </source>
</evidence>
<reference evidence="31" key="1">
    <citation type="submission" date="2021-04" db="EMBL/GenBank/DDBJ databases">
        <authorList>
            <consortium name="Wellcome Sanger Institute Data Sharing"/>
        </authorList>
    </citation>
    <scope>NUCLEOTIDE SEQUENCE [LARGE SCALE GENOMIC DNA]</scope>
</reference>
<dbReference type="GO" id="GO:0006171">
    <property type="term" value="P:cAMP biosynthetic process"/>
    <property type="evidence" value="ECO:0007669"/>
    <property type="project" value="UniProtKB-KW"/>
</dbReference>
<dbReference type="GO" id="GO:0045471">
    <property type="term" value="P:response to ethanol"/>
    <property type="evidence" value="ECO:0007669"/>
    <property type="project" value="Ensembl"/>
</dbReference>
<dbReference type="PANTHER" id="PTHR45627:SF7">
    <property type="entry name" value="ADENYLATE CYCLASE TYPE 5"/>
    <property type="match status" value="1"/>
</dbReference>
<evidence type="ECO:0000256" key="25">
    <source>
        <dbReference type="PIRSR" id="PIRSR039050-50"/>
    </source>
</evidence>
<dbReference type="OMA" id="HNSSHWT"/>
<dbReference type="CDD" id="cd07302">
    <property type="entry name" value="CHD"/>
    <property type="match status" value="2"/>
</dbReference>
<dbReference type="InterPro" id="IPR032628">
    <property type="entry name" value="AC_N"/>
</dbReference>
<evidence type="ECO:0000256" key="22">
    <source>
        <dbReference type="ARBA" id="ARBA00040910"/>
    </source>
</evidence>
<evidence type="ECO:0000256" key="24">
    <source>
        <dbReference type="PIRNR" id="PIRNR039050"/>
    </source>
</evidence>
<dbReference type="InterPro" id="IPR001054">
    <property type="entry name" value="A/G_cyclase"/>
</dbReference>
<evidence type="ECO:0000256" key="26">
    <source>
        <dbReference type="PIRSR" id="PIRSR039050-51"/>
    </source>
</evidence>
<evidence type="ECO:0000256" key="14">
    <source>
        <dbReference type="ARBA" id="ARBA00022842"/>
    </source>
</evidence>
<evidence type="ECO:0000259" key="30">
    <source>
        <dbReference type="PROSITE" id="PS50125"/>
    </source>
</evidence>
<keyword evidence="7" id="KW-0488">Methylation</keyword>
<dbReference type="InterPro" id="IPR030672">
    <property type="entry name" value="Adcy"/>
</dbReference>
<dbReference type="GeneID" id="113173152"/>
<dbReference type="Pfam" id="PF16214">
    <property type="entry name" value="AC_N"/>
    <property type="match status" value="1"/>
</dbReference>
<evidence type="ECO:0000256" key="1">
    <source>
        <dbReference type="ARBA" id="ARBA00001593"/>
    </source>
</evidence>
<dbReference type="Proteomes" id="UP000265040">
    <property type="component" value="Chromosome 21"/>
</dbReference>
<dbReference type="Gene3D" id="3.30.70.1230">
    <property type="entry name" value="Nucleotide cyclase"/>
    <property type="match status" value="2"/>
</dbReference>
<dbReference type="FunFam" id="3.30.70.1230:FF:000001">
    <property type="entry name" value="Adenylate cyclase"/>
    <property type="match status" value="1"/>
</dbReference>
<dbReference type="EC" id="4.6.1.1" evidence="5 24"/>
<feature type="binding site" evidence="26">
    <location>
        <position position="450"/>
    </location>
    <ligand>
        <name>Mg(2+)</name>
        <dbReference type="ChEBI" id="CHEBI:18420"/>
        <label>2</label>
        <note>catalytic</note>
    </ligand>
</feature>
<dbReference type="InParanoid" id="A0A3Q1HA09"/>
<dbReference type="FunFam" id="3.30.70.1230:FF:000002">
    <property type="entry name" value="Adenylate cyclase"/>
    <property type="match status" value="1"/>
</dbReference>
<comment type="cofactor">
    <cofactor evidence="26">
        <name>Mg(2+)</name>
        <dbReference type="ChEBI" id="CHEBI:18420"/>
    </cofactor>
    <cofactor evidence="26">
        <name>Mn(2+)</name>
        <dbReference type="ChEBI" id="CHEBI:29035"/>
    </cofactor>
    <text evidence="26">Binds 2 magnesium ions per subunit. Is also active with manganese (in vitro).</text>
</comment>
<keyword evidence="13 24" id="KW-0067">ATP-binding</keyword>
<feature type="binding site" evidence="26">
    <location>
        <position position="406"/>
    </location>
    <ligand>
        <name>Mg(2+)</name>
        <dbReference type="ChEBI" id="CHEBI:18420"/>
        <label>2</label>
        <note>catalytic</note>
    </ligand>
</feature>
<comment type="cofactor">
    <cofactor evidence="2">
        <name>Mn(2+)</name>
        <dbReference type="ChEBI" id="CHEBI:29035"/>
    </cofactor>
</comment>
<evidence type="ECO:0000256" key="17">
    <source>
        <dbReference type="ARBA" id="ARBA00023069"/>
    </source>
</evidence>
<dbReference type="SUPFAM" id="SSF55073">
    <property type="entry name" value="Nucleotide cyclase"/>
    <property type="match status" value="2"/>
</dbReference>
<dbReference type="STRING" id="64144.ENSATEP00000005312"/>
<feature type="binding site" evidence="25">
    <location>
        <position position="494"/>
    </location>
    <ligand>
        <name>ATP</name>
        <dbReference type="ChEBI" id="CHEBI:30616"/>
    </ligand>
</feature>
<keyword evidence="20 24" id="KW-0456">Lyase</keyword>
<comment type="catalytic activity">
    <reaction evidence="1 24">
        <text>ATP = 3',5'-cyclic AMP + diphosphate</text>
        <dbReference type="Rhea" id="RHEA:15389"/>
        <dbReference type="ChEBI" id="CHEBI:30616"/>
        <dbReference type="ChEBI" id="CHEBI:33019"/>
        <dbReference type="ChEBI" id="CHEBI:58165"/>
        <dbReference type="EC" id="4.6.1.1"/>
    </reaction>
</comment>
<feature type="binding site" evidence="25">
    <location>
        <begin position="1131"/>
        <end position="1133"/>
    </location>
    <ligand>
        <name>ATP</name>
        <dbReference type="ChEBI" id="CHEBI:30616"/>
    </ligand>
</feature>
<dbReference type="AlphaFoldDB" id="A0A3Q1HA09"/>
<comment type="similarity">
    <text evidence="24 27">Belongs to the adenylyl cyclase class-4/guanylyl cyclase family.</text>
</comment>
<proteinExistence type="inferred from homology"/>
<feature type="binding site" evidence="26">
    <location>
        <position position="406"/>
    </location>
    <ligand>
        <name>Mg(2+)</name>
        <dbReference type="ChEBI" id="CHEBI:18420"/>
        <label>1</label>
        <note>catalytic</note>
    </ligand>
</feature>